<dbReference type="Pfam" id="PF02779">
    <property type="entry name" value="Transket_pyr"/>
    <property type="match status" value="1"/>
</dbReference>
<feature type="binding site" evidence="12">
    <location>
        <position position="236"/>
    </location>
    <ligand>
        <name>thiamine diphosphate</name>
        <dbReference type="ChEBI" id="CHEBI:58937"/>
    </ligand>
</feature>
<name>A0A2P6TTX2_CHLSO</name>
<evidence type="ECO:0000256" key="3">
    <source>
        <dbReference type="ARBA" id="ARBA00011738"/>
    </source>
</evidence>
<protein>
    <recommendedName>
        <fullName evidence="4">transketolase</fullName>
        <ecNumber evidence="4">2.2.1.1</ecNumber>
    </recommendedName>
</protein>
<dbReference type="Pfam" id="PF22613">
    <property type="entry name" value="Transketolase_C_1"/>
    <property type="match status" value="1"/>
</dbReference>
<dbReference type="GO" id="GO:0004802">
    <property type="term" value="F:transketolase activity"/>
    <property type="evidence" value="ECO:0007669"/>
    <property type="project" value="UniProtKB-EC"/>
</dbReference>
<feature type="binding site" evidence="11">
    <location>
        <position position="579"/>
    </location>
    <ligand>
        <name>substrate</name>
    </ligand>
</feature>
<dbReference type="Proteomes" id="UP000239899">
    <property type="component" value="Unassembled WGS sequence"/>
</dbReference>
<feature type="binding site" evidence="12">
    <location>
        <position position="488"/>
    </location>
    <ligand>
        <name>thiamine diphosphate</name>
        <dbReference type="ChEBI" id="CHEBI:58937"/>
    </ligand>
</feature>
<dbReference type="FunFam" id="3.40.50.920:FF:000003">
    <property type="entry name" value="Transketolase"/>
    <property type="match status" value="1"/>
</dbReference>
<feature type="binding site" evidence="11">
    <location>
        <position position="520"/>
    </location>
    <ligand>
        <name>substrate</name>
    </ligand>
</feature>
<evidence type="ECO:0000256" key="8">
    <source>
        <dbReference type="ARBA" id="ARBA00023052"/>
    </source>
</evidence>
<feature type="binding site" evidence="11">
    <location>
        <position position="76"/>
    </location>
    <ligand>
        <name>substrate</name>
    </ligand>
</feature>
<dbReference type="InterPro" id="IPR020826">
    <property type="entry name" value="Transketolase_BS"/>
</dbReference>
<feature type="binding site" evidence="11">
    <location>
        <position position="313"/>
    </location>
    <ligand>
        <name>substrate</name>
    </ligand>
</feature>
<feature type="site" description="Important for catalytic activity" evidence="14">
    <location>
        <position position="313"/>
    </location>
</feature>
<feature type="domain" description="Transketolase-like pyrimidine-binding" evidence="15">
    <location>
        <begin position="404"/>
        <end position="584"/>
    </location>
</feature>
<reference evidence="16 17" key="1">
    <citation type="journal article" date="2018" name="Plant J.">
        <title>Genome sequences of Chlorella sorokiniana UTEX 1602 and Micractinium conductrix SAG 241.80: implications to maltose excretion by a green alga.</title>
        <authorList>
            <person name="Arriola M.B."/>
            <person name="Velmurugan N."/>
            <person name="Zhang Y."/>
            <person name="Plunkett M.H."/>
            <person name="Hondzo H."/>
            <person name="Barney B.M."/>
        </authorList>
    </citation>
    <scope>NUCLEOTIDE SEQUENCE [LARGE SCALE GENOMIC DNA]</scope>
    <source>
        <strain evidence="17">UTEX 1602</strain>
    </source>
</reference>
<keyword evidence="7 13" id="KW-0460">Magnesium</keyword>
<dbReference type="SMART" id="SM00861">
    <property type="entry name" value="Transket_pyr"/>
    <property type="match status" value="1"/>
</dbReference>
<feature type="binding site" evidence="11">
    <location>
        <position position="434"/>
    </location>
    <ligand>
        <name>substrate</name>
    </ligand>
</feature>
<comment type="catalytic activity">
    <reaction evidence="9">
        <text>D-sedoheptulose 7-phosphate + D-glyceraldehyde 3-phosphate = aldehydo-D-ribose 5-phosphate + D-xylulose 5-phosphate</text>
        <dbReference type="Rhea" id="RHEA:10508"/>
        <dbReference type="ChEBI" id="CHEBI:57483"/>
        <dbReference type="ChEBI" id="CHEBI:57737"/>
        <dbReference type="ChEBI" id="CHEBI:58273"/>
        <dbReference type="ChEBI" id="CHEBI:59776"/>
        <dbReference type="EC" id="2.2.1.1"/>
    </reaction>
</comment>
<dbReference type="OrthoDB" id="10267175at2759"/>
<dbReference type="InterPro" id="IPR009014">
    <property type="entry name" value="Transketo_C/PFOR_II"/>
</dbReference>
<evidence type="ECO:0000256" key="10">
    <source>
        <dbReference type="PIRSR" id="PIRSR605478-1"/>
    </source>
</evidence>
<evidence type="ECO:0000256" key="5">
    <source>
        <dbReference type="ARBA" id="ARBA00022679"/>
    </source>
</evidence>
<feature type="binding site" evidence="11">
    <location>
        <position position="407"/>
    </location>
    <ligand>
        <name>substrate</name>
    </ligand>
</feature>
<evidence type="ECO:0000256" key="7">
    <source>
        <dbReference type="ARBA" id="ARBA00022842"/>
    </source>
</evidence>
<feature type="binding site" evidence="12">
    <location>
        <position position="116"/>
    </location>
    <ligand>
        <name>thiamine diphosphate</name>
        <dbReference type="ChEBI" id="CHEBI:58937"/>
    </ligand>
</feature>
<dbReference type="GO" id="GO:0006098">
    <property type="term" value="P:pentose-phosphate shunt"/>
    <property type="evidence" value="ECO:0007669"/>
    <property type="project" value="TreeGrafter"/>
</dbReference>
<sequence length="722" mass="78112">MVAAALSFASSGLALRQQPRANVRRAQRGHMVVRAQATAAPAVEFKGEIKDKTAELAINAIRFLAIDGVNKANSGHPGLPMGCAPMSYVLWKDFMTVDPKAPKWFNRDRFVLSAGHGSMLNYSLLHLMGYESVGIEDLKQFRQWGSRTPGHPENFLTEGVEVTTGPLGQGIANAVGLAAAEAHLAARFNKPDAKLVDHFTYVIMGDGCNMEGISSEAASLAGHWGLGKLIALYDDNRISIDGHTEISFTEDVCARYEAMGWHVQHVQDGNHDLDGLRAAIQKAKDVTDKPSLIKVSTLIGYGSPNKADTHDVHGAPLGAAETAATREALKWPYGEFEVPKEAYAEFAKSGERGAAAHKAWDALAAQYKEKYPEDWAEFESIAYGKLPANWAEKLPKFTAEDKGLATRLHSQTMLNALAPNLPGLIGGSADLAPSNMTLMKMFGDFQKNSYGERNMRFGVREHAMGAIANGISLHSPGFVPYCATFFIFSDYMRNPMRMAALSEAGVLFVMTHDSIGLGEDGPTHQPVEHLTSFRIMPNMLTMRPGDGNETAGCYFAAVQNAMAQNPKGIKRPSTMVFSRQGMPNMDTTSIDGCLKGAYVVHGGDAKPDVILIGTGSELVMAVDAAKKLEAEGKKVRVVSMPCWELFEEQPQSYKDSVLLPEVKARVSVEAGSTYGWQKWVGDKGKCIGIDEFGASAPGPLLYEKYGITVDAVVEAAKQSMAA</sequence>
<dbReference type="InterPro" id="IPR049557">
    <property type="entry name" value="Transketolase_CS"/>
</dbReference>
<dbReference type="SUPFAM" id="SSF52518">
    <property type="entry name" value="Thiamin diphosphate-binding fold (THDP-binding)"/>
    <property type="match status" value="2"/>
</dbReference>
<dbReference type="EC" id="2.2.1.1" evidence="4"/>
<dbReference type="PROSITE" id="PS00802">
    <property type="entry name" value="TRANSKETOLASE_2"/>
    <property type="match status" value="1"/>
</dbReference>
<evidence type="ECO:0000256" key="6">
    <source>
        <dbReference type="ARBA" id="ARBA00022723"/>
    </source>
</evidence>
<dbReference type="PANTHER" id="PTHR43522:SF2">
    <property type="entry name" value="TRANSKETOLASE 1-RELATED"/>
    <property type="match status" value="1"/>
</dbReference>
<comment type="subunit">
    <text evidence="3">Homodimer.</text>
</comment>
<evidence type="ECO:0000256" key="14">
    <source>
        <dbReference type="PIRSR" id="PIRSR605478-5"/>
    </source>
</evidence>
<dbReference type="InterPro" id="IPR005475">
    <property type="entry name" value="Transketolase-like_Pyr-bd"/>
</dbReference>
<comment type="cofactor">
    <cofactor evidence="1">
        <name>Co(2+)</name>
        <dbReference type="ChEBI" id="CHEBI:48828"/>
    </cofactor>
</comment>
<dbReference type="PROSITE" id="PS00801">
    <property type="entry name" value="TRANSKETOLASE_1"/>
    <property type="match status" value="1"/>
</dbReference>
<feature type="binding site" evidence="12">
    <location>
        <position position="313"/>
    </location>
    <ligand>
        <name>thiamine diphosphate</name>
        <dbReference type="ChEBI" id="CHEBI:58937"/>
    </ligand>
</feature>
<dbReference type="Pfam" id="PF00456">
    <property type="entry name" value="Transketolase_N"/>
    <property type="match status" value="1"/>
</dbReference>
<dbReference type="InterPro" id="IPR005478">
    <property type="entry name" value="Transketolase_bac-like"/>
</dbReference>
<feature type="active site" description="Proton donor" evidence="10">
    <location>
        <position position="461"/>
    </location>
</feature>
<dbReference type="FunFam" id="3.40.50.970:FF:000004">
    <property type="entry name" value="Transketolase"/>
    <property type="match status" value="1"/>
</dbReference>
<keyword evidence="6 13" id="KW-0479">Metal-binding</keyword>
<dbReference type="STRING" id="3076.A0A2P6TTX2"/>
<accession>A0A2P6TTX2</accession>
<dbReference type="AlphaFoldDB" id="A0A2P6TTX2"/>
<comment type="caution">
    <text evidence="16">The sequence shown here is derived from an EMBL/GenBank/DDBJ whole genome shotgun (WGS) entry which is preliminary data.</text>
</comment>
<proteinExistence type="inferred from homology"/>
<feature type="binding site" evidence="12">
    <location>
        <begin position="165"/>
        <end position="167"/>
    </location>
    <ligand>
        <name>thiamine diphosphate</name>
        <dbReference type="ChEBI" id="CHEBI:58937"/>
    </ligand>
</feature>
<dbReference type="Gene3D" id="3.40.50.920">
    <property type="match status" value="1"/>
</dbReference>
<dbReference type="CDD" id="cd02012">
    <property type="entry name" value="TPP_TK"/>
    <property type="match status" value="1"/>
</dbReference>
<evidence type="ECO:0000313" key="16">
    <source>
        <dbReference type="EMBL" id="PRW57509.1"/>
    </source>
</evidence>
<keyword evidence="17" id="KW-1185">Reference proteome</keyword>
<feature type="binding site" evidence="11">
    <location>
        <position position="512"/>
    </location>
    <ligand>
        <name>substrate</name>
    </ligand>
</feature>
<dbReference type="CDD" id="cd07033">
    <property type="entry name" value="TPP_PYR_DXS_TK_like"/>
    <property type="match status" value="1"/>
</dbReference>
<gene>
    <name evidence="16" type="ORF">C2E21_3956</name>
</gene>
<feature type="binding site" evidence="11">
    <location>
        <position position="524"/>
    </location>
    <ligand>
        <name>substrate</name>
    </ligand>
</feature>
<keyword evidence="8 12" id="KW-0786">Thiamine pyrophosphate</keyword>
<comment type="cofactor">
    <cofactor evidence="13">
        <name>Mg(2+)</name>
        <dbReference type="ChEBI" id="CHEBI:18420"/>
    </cofactor>
    <text evidence="13">Binds 1 Mg(2+) ion per subunit. Can also utilize other divalent metal cations, such as Ca(2+), Mn(2+) and Co(2+).</text>
</comment>
<evidence type="ECO:0000256" key="12">
    <source>
        <dbReference type="PIRSR" id="PIRSR605478-3"/>
    </source>
</evidence>
<feature type="binding site" evidence="12">
    <location>
        <position position="207"/>
    </location>
    <ligand>
        <name>thiamine diphosphate</name>
        <dbReference type="ChEBI" id="CHEBI:58937"/>
    </ligand>
</feature>
<dbReference type="EMBL" id="LHPG02000007">
    <property type="protein sequence ID" value="PRW57509.1"/>
    <property type="molecule type" value="Genomic_DNA"/>
</dbReference>
<dbReference type="InterPro" id="IPR055152">
    <property type="entry name" value="Transketolase-like_C_2"/>
</dbReference>
<dbReference type="Gene3D" id="3.40.50.970">
    <property type="match status" value="2"/>
</dbReference>
<feature type="binding site" evidence="13">
    <location>
        <position position="238"/>
    </location>
    <ligand>
        <name>Mg(2+)</name>
        <dbReference type="ChEBI" id="CHEBI:18420"/>
    </ligand>
</feature>
<dbReference type="InterPro" id="IPR029061">
    <property type="entry name" value="THDP-binding"/>
</dbReference>
<feature type="binding site" evidence="13">
    <location>
        <position position="206"/>
    </location>
    <ligand>
        <name>Mg(2+)</name>
        <dbReference type="ChEBI" id="CHEBI:18420"/>
    </ligand>
</feature>
<organism evidence="16 17">
    <name type="scientific">Chlorella sorokiniana</name>
    <name type="common">Freshwater green alga</name>
    <dbReference type="NCBI Taxonomy" id="3076"/>
    <lineage>
        <taxon>Eukaryota</taxon>
        <taxon>Viridiplantae</taxon>
        <taxon>Chlorophyta</taxon>
        <taxon>core chlorophytes</taxon>
        <taxon>Trebouxiophyceae</taxon>
        <taxon>Chlorellales</taxon>
        <taxon>Chlorellaceae</taxon>
        <taxon>Chlorella clade</taxon>
        <taxon>Chlorella</taxon>
    </lineage>
</organism>
<evidence type="ECO:0000313" key="17">
    <source>
        <dbReference type="Proteomes" id="UP000239899"/>
    </source>
</evidence>
<dbReference type="InterPro" id="IPR033247">
    <property type="entry name" value="Transketolase_fam"/>
</dbReference>
<evidence type="ECO:0000256" key="11">
    <source>
        <dbReference type="PIRSR" id="PIRSR605478-2"/>
    </source>
</evidence>
<dbReference type="PANTHER" id="PTHR43522">
    <property type="entry name" value="TRANSKETOLASE"/>
    <property type="match status" value="1"/>
</dbReference>
<dbReference type="NCBIfam" id="TIGR00232">
    <property type="entry name" value="tktlase_bact"/>
    <property type="match status" value="1"/>
</dbReference>
<dbReference type="InterPro" id="IPR005474">
    <property type="entry name" value="Transketolase_N"/>
</dbReference>
<dbReference type="FunFam" id="3.40.50.970:FF:000003">
    <property type="entry name" value="Transketolase"/>
    <property type="match status" value="1"/>
</dbReference>
<feature type="site" description="Important for catalytic activity" evidence="14">
    <location>
        <position position="76"/>
    </location>
</feature>
<dbReference type="GO" id="GO:0046872">
    <property type="term" value="F:metal ion binding"/>
    <property type="evidence" value="ECO:0007669"/>
    <property type="project" value="UniProtKB-KW"/>
</dbReference>
<dbReference type="GO" id="GO:0005829">
    <property type="term" value="C:cytosol"/>
    <property type="evidence" value="ECO:0007669"/>
    <property type="project" value="TreeGrafter"/>
</dbReference>
<evidence type="ECO:0000256" key="13">
    <source>
        <dbReference type="PIRSR" id="PIRSR605478-4"/>
    </source>
</evidence>
<comment type="cofactor">
    <cofactor evidence="12">
        <name>thiamine diphosphate</name>
        <dbReference type="ChEBI" id="CHEBI:58937"/>
    </cofactor>
    <text evidence="12">Binds 1 thiamine pyrophosphate per subunit. During the reaction, the substrate forms a covalent intermediate with the cofactor.</text>
</comment>
<dbReference type="SUPFAM" id="SSF52922">
    <property type="entry name" value="TK C-terminal domain-like"/>
    <property type="match status" value="1"/>
</dbReference>
<evidence type="ECO:0000259" key="15">
    <source>
        <dbReference type="SMART" id="SM00861"/>
    </source>
</evidence>
<evidence type="ECO:0000256" key="1">
    <source>
        <dbReference type="ARBA" id="ARBA00001941"/>
    </source>
</evidence>
<comment type="similarity">
    <text evidence="2">Belongs to the transketolase family.</text>
</comment>
<evidence type="ECO:0000256" key="2">
    <source>
        <dbReference type="ARBA" id="ARBA00007131"/>
    </source>
</evidence>
<feature type="binding site" evidence="13">
    <location>
        <position position="236"/>
    </location>
    <ligand>
        <name>Mg(2+)</name>
        <dbReference type="ChEBI" id="CHEBI:18420"/>
    </ligand>
</feature>
<keyword evidence="5" id="KW-0808">Transferase</keyword>
<evidence type="ECO:0000256" key="4">
    <source>
        <dbReference type="ARBA" id="ARBA00013152"/>
    </source>
</evidence>
<evidence type="ECO:0000256" key="9">
    <source>
        <dbReference type="ARBA" id="ARBA00049473"/>
    </source>
</evidence>